<dbReference type="InterPro" id="IPR000150">
    <property type="entry name" value="Cof"/>
</dbReference>
<dbReference type="GO" id="GO:0016791">
    <property type="term" value="F:phosphatase activity"/>
    <property type="evidence" value="ECO:0007669"/>
    <property type="project" value="UniProtKB-ARBA"/>
</dbReference>
<dbReference type="InterPro" id="IPR006379">
    <property type="entry name" value="HAD-SF_hydro_IIB"/>
</dbReference>
<dbReference type="NCBIfam" id="TIGR00099">
    <property type="entry name" value="Cof-subfamily"/>
    <property type="match status" value="1"/>
</dbReference>
<dbReference type="RefSeq" id="WP_212780535.1">
    <property type="nucleotide sequence ID" value="NZ_BMAY01000004.1"/>
</dbReference>
<dbReference type="InterPro" id="IPR023214">
    <property type="entry name" value="HAD_sf"/>
</dbReference>
<dbReference type="Gene3D" id="3.30.1240.10">
    <property type="match status" value="1"/>
</dbReference>
<keyword evidence="2" id="KW-1185">Reference proteome</keyword>
<comment type="caution">
    <text evidence="1">The sequence shown here is derived from an EMBL/GenBank/DDBJ whole genome shotgun (WGS) entry which is preliminary data.</text>
</comment>
<dbReference type="PROSITE" id="PS01229">
    <property type="entry name" value="COF_2"/>
    <property type="match status" value="1"/>
</dbReference>
<dbReference type="SUPFAM" id="SSF56784">
    <property type="entry name" value="HAD-like"/>
    <property type="match status" value="1"/>
</dbReference>
<dbReference type="PANTHER" id="PTHR10000">
    <property type="entry name" value="PHOSPHOSERINE PHOSPHATASE"/>
    <property type="match status" value="1"/>
</dbReference>
<name>A0A916QIQ3_9LACO</name>
<organism evidence="1 2">
    <name type="scientific">Lactobacillus corticis</name>
    <dbReference type="NCBI Taxonomy" id="2201249"/>
    <lineage>
        <taxon>Bacteria</taxon>
        <taxon>Bacillati</taxon>
        <taxon>Bacillota</taxon>
        <taxon>Bacilli</taxon>
        <taxon>Lactobacillales</taxon>
        <taxon>Lactobacillaceae</taxon>
        <taxon>Lactobacillus</taxon>
    </lineage>
</organism>
<sequence length="275" mass="31272">MALPFKAVAVDVDGTFVNDDKKYDHEWFERILDRLDQENIHFIIASGRPYERLRGDFRDFADRIDFVANNGAMIVNHGEASIIKEFPRPVVLNLIYQISLKYPKAKRSIVVSGVKHSYILKEMPPAMKEIIYYFYPRTLELDDFTQLPDDTYIKLTLSFKNSIRQQLEKEFNATTSYQIHATTSGWEDIDITRQGVNKAAALAQLLQQFDAGLPDLIAFGDGNNDLEMLRAAGISYAMENGQEIVKQTAKFIAPSNNDNGVFKTLEAYLDGKKDA</sequence>
<dbReference type="SFLD" id="SFLDG01140">
    <property type="entry name" value="C2.B:_Phosphomannomutase_and_P"/>
    <property type="match status" value="1"/>
</dbReference>
<evidence type="ECO:0000313" key="1">
    <source>
        <dbReference type="EMBL" id="GFZ26842.1"/>
    </source>
</evidence>
<dbReference type="Proteomes" id="UP000677218">
    <property type="component" value="Unassembled WGS sequence"/>
</dbReference>
<accession>A0A916QIQ3</accession>
<gene>
    <name evidence="1" type="primary">cof_3</name>
    <name evidence="1" type="ORF">LCB40_07220</name>
</gene>
<dbReference type="SFLD" id="SFLDS00003">
    <property type="entry name" value="Haloacid_Dehalogenase"/>
    <property type="match status" value="1"/>
</dbReference>
<proteinExistence type="predicted"/>
<protein>
    <submittedName>
        <fullName evidence="1">Haloacid dehalogenase</fullName>
    </submittedName>
</protein>
<dbReference type="NCBIfam" id="TIGR01484">
    <property type="entry name" value="HAD-SF-IIB"/>
    <property type="match status" value="1"/>
</dbReference>
<reference evidence="1" key="1">
    <citation type="submission" date="2020-08" db="EMBL/GenBank/DDBJ databases">
        <title>Taxonomic study for Lactobacillus species isolated from hardwood bark.</title>
        <authorList>
            <person name="Tohno M."/>
            <person name="Tanizawa Y."/>
        </authorList>
    </citation>
    <scope>NUCLEOTIDE SEQUENCE</scope>
    <source>
        <strain evidence="1">B40</strain>
    </source>
</reference>
<dbReference type="CDD" id="cd07518">
    <property type="entry name" value="HAD_YbiV-Like"/>
    <property type="match status" value="1"/>
</dbReference>
<dbReference type="GO" id="GO:0005829">
    <property type="term" value="C:cytosol"/>
    <property type="evidence" value="ECO:0007669"/>
    <property type="project" value="TreeGrafter"/>
</dbReference>
<dbReference type="PANTHER" id="PTHR10000:SF53">
    <property type="entry name" value="5-AMINO-6-(5-PHOSPHO-D-RIBITYLAMINO)URACIL PHOSPHATASE YBJI-RELATED"/>
    <property type="match status" value="1"/>
</dbReference>
<evidence type="ECO:0000313" key="2">
    <source>
        <dbReference type="Proteomes" id="UP000677218"/>
    </source>
</evidence>
<dbReference type="EMBL" id="BMAY01000004">
    <property type="protein sequence ID" value="GFZ26842.1"/>
    <property type="molecule type" value="Genomic_DNA"/>
</dbReference>
<dbReference type="InterPro" id="IPR036412">
    <property type="entry name" value="HAD-like_sf"/>
</dbReference>
<dbReference type="Pfam" id="PF08282">
    <property type="entry name" value="Hydrolase_3"/>
    <property type="match status" value="1"/>
</dbReference>
<dbReference type="AlphaFoldDB" id="A0A916QIQ3"/>
<dbReference type="GO" id="GO:0000287">
    <property type="term" value="F:magnesium ion binding"/>
    <property type="evidence" value="ECO:0007669"/>
    <property type="project" value="TreeGrafter"/>
</dbReference>
<dbReference type="Gene3D" id="3.40.50.1000">
    <property type="entry name" value="HAD superfamily/HAD-like"/>
    <property type="match status" value="1"/>
</dbReference>